<dbReference type="GO" id="GO:0004553">
    <property type="term" value="F:hydrolase activity, hydrolyzing O-glycosyl compounds"/>
    <property type="evidence" value="ECO:0007669"/>
    <property type="project" value="InterPro"/>
</dbReference>
<dbReference type="PANTHER" id="PTHR42812:SF12">
    <property type="entry name" value="BETA-XYLOSIDASE-RELATED"/>
    <property type="match status" value="1"/>
</dbReference>
<dbReference type="InterPro" id="IPR023296">
    <property type="entry name" value="Glyco_hydro_beta-prop_sf"/>
</dbReference>
<dbReference type="EMBL" id="JACOOT010000012">
    <property type="protein sequence ID" value="MBC5650614.1"/>
    <property type="molecule type" value="Genomic_DNA"/>
</dbReference>
<evidence type="ECO:0000313" key="8">
    <source>
        <dbReference type="EMBL" id="MBC5650614.1"/>
    </source>
</evidence>
<feature type="active site" description="Proton acceptor" evidence="4">
    <location>
        <position position="15"/>
    </location>
</feature>
<dbReference type="Gene3D" id="2.60.120.200">
    <property type="match status" value="1"/>
</dbReference>
<proteinExistence type="inferred from homology"/>
<keyword evidence="2 6" id="KW-0378">Hydrolase</keyword>
<dbReference type="Pfam" id="PF17851">
    <property type="entry name" value="GH43_C2"/>
    <property type="match status" value="1"/>
</dbReference>
<evidence type="ECO:0000313" key="9">
    <source>
        <dbReference type="Proteomes" id="UP000652847"/>
    </source>
</evidence>
<dbReference type="Proteomes" id="UP000652847">
    <property type="component" value="Unassembled WGS sequence"/>
</dbReference>
<comment type="similarity">
    <text evidence="1 6">Belongs to the glycosyl hydrolase 43 family.</text>
</comment>
<protein>
    <submittedName>
        <fullName evidence="8">Glycoside hydrolase family 43 protein</fullName>
    </submittedName>
</protein>
<dbReference type="InterPro" id="IPR006710">
    <property type="entry name" value="Glyco_hydro_43"/>
</dbReference>
<dbReference type="RefSeq" id="WP_117850457.1">
    <property type="nucleotide sequence ID" value="NZ_JACOOT010000012.1"/>
</dbReference>
<dbReference type="Gene3D" id="2.115.10.20">
    <property type="entry name" value="Glycosyl hydrolase domain, family 43"/>
    <property type="match status" value="1"/>
</dbReference>
<evidence type="ECO:0000256" key="1">
    <source>
        <dbReference type="ARBA" id="ARBA00009865"/>
    </source>
</evidence>
<dbReference type="SUPFAM" id="SSF49899">
    <property type="entry name" value="Concanavalin A-like lectins/glucanases"/>
    <property type="match status" value="1"/>
</dbReference>
<reference evidence="8 9" key="1">
    <citation type="submission" date="2020-08" db="EMBL/GenBank/DDBJ databases">
        <title>Genome public.</title>
        <authorList>
            <person name="Liu C."/>
            <person name="Sun Q."/>
        </authorList>
    </citation>
    <scope>NUCLEOTIDE SEQUENCE [LARGE SCALE GENOMIC DNA]</scope>
    <source>
        <strain evidence="8 9">BX17</strain>
    </source>
</reference>
<evidence type="ECO:0000256" key="3">
    <source>
        <dbReference type="ARBA" id="ARBA00023295"/>
    </source>
</evidence>
<dbReference type="GO" id="GO:0005975">
    <property type="term" value="P:carbohydrate metabolic process"/>
    <property type="evidence" value="ECO:0007669"/>
    <property type="project" value="InterPro"/>
</dbReference>
<feature type="active site" description="Proton donor" evidence="4">
    <location>
        <position position="184"/>
    </location>
</feature>
<dbReference type="SUPFAM" id="SSF75005">
    <property type="entry name" value="Arabinanase/levansucrase/invertase"/>
    <property type="match status" value="1"/>
</dbReference>
<organism evidence="8 9">
    <name type="scientific">Blautia segnis</name>
    <dbReference type="NCBI Taxonomy" id="2763030"/>
    <lineage>
        <taxon>Bacteria</taxon>
        <taxon>Bacillati</taxon>
        <taxon>Bacillota</taxon>
        <taxon>Clostridia</taxon>
        <taxon>Lachnospirales</taxon>
        <taxon>Lachnospiraceae</taxon>
        <taxon>Blautia</taxon>
    </lineage>
</organism>
<gene>
    <name evidence="8" type="ORF">H8S54_05690</name>
</gene>
<evidence type="ECO:0000256" key="2">
    <source>
        <dbReference type="ARBA" id="ARBA00022801"/>
    </source>
</evidence>
<feature type="site" description="Important for catalytic activity, responsible for pKa modulation of the active site Glu and correct orientation of both the proton donor and substrate" evidence="5">
    <location>
        <position position="122"/>
    </location>
</feature>
<dbReference type="InterPro" id="IPR041542">
    <property type="entry name" value="GH43_C2"/>
</dbReference>
<keyword evidence="3 6" id="KW-0326">Glycosidase</keyword>
<comment type="caution">
    <text evidence="8">The sequence shown here is derived from an EMBL/GenBank/DDBJ whole genome shotgun (WGS) entry which is preliminary data.</text>
</comment>
<feature type="domain" description="Beta-xylosidase C-terminal Concanavalin A-like" evidence="7">
    <location>
        <begin position="330"/>
        <end position="522"/>
    </location>
</feature>
<accession>A0A8I0DNK2</accession>
<name>A0A8I0DNK2_9FIRM</name>
<evidence type="ECO:0000256" key="4">
    <source>
        <dbReference type="PIRSR" id="PIRSR606710-1"/>
    </source>
</evidence>
<dbReference type="PANTHER" id="PTHR42812">
    <property type="entry name" value="BETA-XYLOSIDASE"/>
    <property type="match status" value="1"/>
</dbReference>
<evidence type="ECO:0000256" key="6">
    <source>
        <dbReference type="RuleBase" id="RU361187"/>
    </source>
</evidence>
<dbReference type="CDD" id="cd18617">
    <property type="entry name" value="GH43_XynB-like"/>
    <property type="match status" value="1"/>
</dbReference>
<evidence type="ECO:0000259" key="7">
    <source>
        <dbReference type="Pfam" id="PF17851"/>
    </source>
</evidence>
<dbReference type="InterPro" id="IPR013320">
    <property type="entry name" value="ConA-like_dom_sf"/>
</dbReference>
<evidence type="ECO:0000256" key="5">
    <source>
        <dbReference type="PIRSR" id="PIRSR606710-2"/>
    </source>
</evidence>
<dbReference type="InterPro" id="IPR051795">
    <property type="entry name" value="Glycosyl_Hydrlase_43"/>
</dbReference>
<sequence length="522" mass="59111">MITCKNPILSGFYPDPSICRVGEWFYLVTSTFAYFPGIPVFRSKNLAQWEQIGNILTRESQLPLQGCEHNEGIYAPTLRWHEGTFYLITTNVSGGGNFIVTAKNPQGPWSEPHFLENARGIDPSLFFDEDGTCYYIGQRENSRGGRYNGDCEIWIQKLDLQTFRLEGEAHPVLYGFQRNAIWPEGPHLYKRNGYYYIFHAEGGTAEHHSEMVARSKNIFGPYEYAGTNPILTHRHLGKNAEITCVGHCDLTEDEQGNWFMVVLGCRPVDGKTFLGRETFLAKVEWEDDWPVVNPGVGMLEKEICLPGEKDNSMPGELNEVRNYSFKNMTDKKLPLDFMMLRNPQPNAYTIDEQEECLKLPAKAVAIGDNGSPSYVAVRQKHHRFQAETEFLLKAGEKGDRAGIAYLQNSQNYLLAEYGEVGADGYIYVTVCINGTEKILAEKKTEKRGMQTLRLRVDQSLAQVWLIRPETEEKSQCIIREVDISHMCTEAAGGFTGCTVGMYVHSEQKQSTGCAQFCRFTVK</sequence>
<keyword evidence="9" id="KW-1185">Reference proteome</keyword>
<dbReference type="AlphaFoldDB" id="A0A8I0DNK2"/>
<dbReference type="Pfam" id="PF04616">
    <property type="entry name" value="Glyco_hydro_43"/>
    <property type="match status" value="1"/>
</dbReference>